<dbReference type="Proteomes" id="UP000598196">
    <property type="component" value="Unassembled WGS sequence"/>
</dbReference>
<accession>A0A917YMN1</accession>
<dbReference type="EMBL" id="BMLP01000014">
    <property type="protein sequence ID" value="GGO38861.1"/>
    <property type="molecule type" value="Genomic_DNA"/>
</dbReference>
<keyword evidence="3" id="KW-1185">Reference proteome</keyword>
<sequence length="70" mass="7851">MSSMMELEERIAHLIRAVDELSDVVARQAGEIDTLTRRVAMLLLREAEREAQEGEGLGAIPLADQKPPHW</sequence>
<reference evidence="2 3" key="1">
    <citation type="journal article" date="2014" name="Int. J. Syst. Evol. Microbiol.">
        <title>Complete genome sequence of Corynebacterium casei LMG S-19264T (=DSM 44701T), isolated from a smear-ripened cheese.</title>
        <authorList>
            <consortium name="US DOE Joint Genome Institute (JGI-PGF)"/>
            <person name="Walter F."/>
            <person name="Albersmeier A."/>
            <person name="Kalinowski J."/>
            <person name="Ruckert C."/>
        </authorList>
    </citation>
    <scope>NUCLEOTIDE SEQUENCE [LARGE SCALE GENOMIC DNA]</scope>
    <source>
        <strain evidence="2 3">CGMCC 1.7029</strain>
    </source>
</reference>
<protein>
    <submittedName>
        <fullName evidence="2">SlyX protein</fullName>
    </submittedName>
</protein>
<dbReference type="Pfam" id="PF04102">
    <property type="entry name" value="SlyX"/>
    <property type="match status" value="1"/>
</dbReference>
<dbReference type="AlphaFoldDB" id="A0A917YMN1"/>
<dbReference type="InterPro" id="IPR007236">
    <property type="entry name" value="SlyX"/>
</dbReference>
<proteinExistence type="predicted"/>
<organism evidence="2 3">
    <name type="scientific">Gemmobacter aquaticus</name>
    <dbReference type="NCBI Taxonomy" id="490185"/>
    <lineage>
        <taxon>Bacteria</taxon>
        <taxon>Pseudomonadati</taxon>
        <taxon>Pseudomonadota</taxon>
        <taxon>Alphaproteobacteria</taxon>
        <taxon>Rhodobacterales</taxon>
        <taxon>Paracoccaceae</taxon>
        <taxon>Gemmobacter</taxon>
    </lineage>
</organism>
<evidence type="ECO:0000313" key="2">
    <source>
        <dbReference type="EMBL" id="GGO38861.1"/>
    </source>
</evidence>
<feature type="region of interest" description="Disordered" evidence="1">
    <location>
        <begin position="50"/>
        <end position="70"/>
    </location>
</feature>
<gene>
    <name evidence="2" type="ORF">GCM10010991_36810</name>
</gene>
<evidence type="ECO:0000256" key="1">
    <source>
        <dbReference type="SAM" id="MobiDB-lite"/>
    </source>
</evidence>
<evidence type="ECO:0000313" key="3">
    <source>
        <dbReference type="Proteomes" id="UP000598196"/>
    </source>
</evidence>
<comment type="caution">
    <text evidence="2">The sequence shown here is derived from an EMBL/GenBank/DDBJ whole genome shotgun (WGS) entry which is preliminary data.</text>
</comment>
<name>A0A917YMN1_9RHOB</name>